<organism evidence="2 3">
    <name type="scientific">Microscilla marina ATCC 23134</name>
    <dbReference type="NCBI Taxonomy" id="313606"/>
    <lineage>
        <taxon>Bacteria</taxon>
        <taxon>Pseudomonadati</taxon>
        <taxon>Bacteroidota</taxon>
        <taxon>Cytophagia</taxon>
        <taxon>Cytophagales</taxon>
        <taxon>Microscillaceae</taxon>
        <taxon>Microscilla</taxon>
    </lineage>
</organism>
<keyword evidence="1" id="KW-1133">Transmembrane helix</keyword>
<comment type="caution">
    <text evidence="2">The sequence shown here is derived from an EMBL/GenBank/DDBJ whole genome shotgun (WGS) entry which is preliminary data.</text>
</comment>
<feature type="transmembrane region" description="Helical" evidence="1">
    <location>
        <begin position="19"/>
        <end position="37"/>
    </location>
</feature>
<keyword evidence="3" id="KW-1185">Reference proteome</keyword>
<protein>
    <submittedName>
        <fullName evidence="2">Uncharacterized protein</fullName>
    </submittedName>
</protein>
<reference evidence="2 3" key="1">
    <citation type="submission" date="2007-01" db="EMBL/GenBank/DDBJ databases">
        <authorList>
            <person name="Haygood M."/>
            <person name="Podell S."/>
            <person name="Anderson C."/>
            <person name="Hopkinson B."/>
            <person name="Roe K."/>
            <person name="Barbeau K."/>
            <person name="Gaasterland T."/>
            <person name="Ferriera S."/>
            <person name="Johnson J."/>
            <person name="Kravitz S."/>
            <person name="Beeson K."/>
            <person name="Sutton G."/>
            <person name="Rogers Y.-H."/>
            <person name="Friedman R."/>
            <person name="Frazier M."/>
            <person name="Venter J.C."/>
        </authorList>
    </citation>
    <scope>NUCLEOTIDE SEQUENCE [LARGE SCALE GENOMIC DNA]</scope>
    <source>
        <strain evidence="2 3">ATCC 23134</strain>
    </source>
</reference>
<evidence type="ECO:0000313" key="3">
    <source>
        <dbReference type="Proteomes" id="UP000004095"/>
    </source>
</evidence>
<dbReference type="EMBL" id="AAWS01000023">
    <property type="protein sequence ID" value="EAY27463.1"/>
    <property type="molecule type" value="Genomic_DNA"/>
</dbReference>
<proteinExistence type="predicted"/>
<gene>
    <name evidence="2" type="ORF">M23134_06864</name>
</gene>
<dbReference type="Proteomes" id="UP000004095">
    <property type="component" value="Unassembled WGS sequence"/>
</dbReference>
<keyword evidence="1" id="KW-0812">Transmembrane</keyword>
<dbReference type="AlphaFoldDB" id="A1ZQ54"/>
<evidence type="ECO:0000313" key="2">
    <source>
        <dbReference type="EMBL" id="EAY27463.1"/>
    </source>
</evidence>
<sequence length="67" mass="7435">MPIVTAIIGIVRNSKVLKIFSQAYAIIAALFIFFDMVTSSTKNYGTYLIVLGIAILPLLLIQLYKNN</sequence>
<name>A1ZQ54_MICM2</name>
<feature type="transmembrane region" description="Helical" evidence="1">
    <location>
        <begin position="44"/>
        <end position="64"/>
    </location>
</feature>
<keyword evidence="1" id="KW-0472">Membrane</keyword>
<accession>A1ZQ54</accession>
<evidence type="ECO:0000256" key="1">
    <source>
        <dbReference type="SAM" id="Phobius"/>
    </source>
</evidence>